<gene>
    <name evidence="1" type="ORF">J2Z44_000567</name>
</gene>
<organism evidence="1 2">
    <name type="scientific">Clostridium punense</name>
    <dbReference type="NCBI Taxonomy" id="1054297"/>
    <lineage>
        <taxon>Bacteria</taxon>
        <taxon>Bacillati</taxon>
        <taxon>Bacillota</taxon>
        <taxon>Clostridia</taxon>
        <taxon>Eubacteriales</taxon>
        <taxon>Clostridiaceae</taxon>
        <taxon>Clostridium</taxon>
    </lineage>
</organism>
<evidence type="ECO:0008006" key="3">
    <source>
        <dbReference type="Google" id="ProtNLM"/>
    </source>
</evidence>
<comment type="caution">
    <text evidence="1">The sequence shown here is derived from an EMBL/GenBank/DDBJ whole genome shotgun (WGS) entry which is preliminary data.</text>
</comment>
<proteinExistence type="predicted"/>
<reference evidence="1 2" key="1">
    <citation type="submission" date="2021-03" db="EMBL/GenBank/DDBJ databases">
        <title>Genomic Encyclopedia of Type Strains, Phase IV (KMG-IV): sequencing the most valuable type-strain genomes for metagenomic binning, comparative biology and taxonomic classification.</title>
        <authorList>
            <person name="Goeker M."/>
        </authorList>
    </citation>
    <scope>NUCLEOTIDE SEQUENCE [LARGE SCALE GENOMIC DNA]</scope>
    <source>
        <strain evidence="1 2">DSM 28650</strain>
    </source>
</reference>
<dbReference type="Pfam" id="PF11185">
    <property type="entry name" value="DUF2971"/>
    <property type="match status" value="1"/>
</dbReference>
<name>A0ABS4JZ33_9CLOT</name>
<evidence type="ECO:0000313" key="1">
    <source>
        <dbReference type="EMBL" id="MBP2020783.1"/>
    </source>
</evidence>
<keyword evidence="2" id="KW-1185">Reference proteome</keyword>
<dbReference type="RefSeq" id="WP_021284082.1">
    <property type="nucleotide sequence ID" value="NZ_JAGGLL010000003.1"/>
</dbReference>
<sequence length="235" mass="27744">MNSKGIIIDKSLQRDTKLYRYMCLSQFMSFVETRKTYLTRLLFWEDKWEVPTIRFLSEVESCSNINFNDQEVKDLYGQCWSLEGVSDALWRIYSREGEGILIQTTVQKFDLIQEITYGMLSPVIYYDNLRQVSEKLSLETKDNSFLTQGLFKRKAFEHEKEVRLITLKDEVQIGNKSDSCSRLEISLNPLDFIDEIIIDPRAKDWYVKTIIDYCKRSGFKITPQKSDLYCSKDHI</sequence>
<dbReference type="Proteomes" id="UP001519308">
    <property type="component" value="Unassembled WGS sequence"/>
</dbReference>
<dbReference type="InterPro" id="IPR021352">
    <property type="entry name" value="DUF2971"/>
</dbReference>
<dbReference type="EMBL" id="JAGGLL010000003">
    <property type="protein sequence ID" value="MBP2020783.1"/>
    <property type="molecule type" value="Genomic_DNA"/>
</dbReference>
<protein>
    <recommendedName>
        <fullName evidence="3">DUF2971 domain-containing protein</fullName>
    </recommendedName>
</protein>
<evidence type="ECO:0000313" key="2">
    <source>
        <dbReference type="Proteomes" id="UP001519308"/>
    </source>
</evidence>
<accession>A0ABS4JZ33</accession>